<dbReference type="SUPFAM" id="SSF51735">
    <property type="entry name" value="NAD(P)-binding Rossmann-fold domains"/>
    <property type="match status" value="1"/>
</dbReference>
<reference evidence="5" key="1">
    <citation type="journal article" date="2016" name="Genome Announc.">
        <title>Draft genome sequences of fungus Aspergillus calidoustus.</title>
        <authorList>
            <person name="Horn F."/>
            <person name="Linde J."/>
            <person name="Mattern D.J."/>
            <person name="Walther G."/>
            <person name="Guthke R."/>
            <person name="Scherlach K."/>
            <person name="Martin K."/>
            <person name="Brakhage A.A."/>
            <person name="Petzke L."/>
            <person name="Valiante V."/>
        </authorList>
    </citation>
    <scope>NUCLEOTIDE SEQUENCE [LARGE SCALE GENOMIC DNA]</scope>
    <source>
        <strain evidence="5">SF006504</strain>
    </source>
</reference>
<dbReference type="InterPro" id="IPR051414">
    <property type="entry name" value="Adenylate-forming_Reductase"/>
</dbReference>
<dbReference type="OrthoDB" id="4506143at2759"/>
<dbReference type="PANTHER" id="PTHR43439">
    <property type="entry name" value="PHENYLACETATE-COENZYME A LIGASE"/>
    <property type="match status" value="1"/>
</dbReference>
<evidence type="ECO:0000256" key="1">
    <source>
        <dbReference type="ARBA" id="ARBA00022450"/>
    </source>
</evidence>
<keyword evidence="5" id="KW-1185">Reference proteome</keyword>
<dbReference type="Gene3D" id="3.40.50.720">
    <property type="entry name" value="NAD(P)-binding Rossmann-like Domain"/>
    <property type="match status" value="1"/>
</dbReference>
<name>A0A0U5G6S9_ASPCI</name>
<accession>A0A0U5G6S9</accession>
<gene>
    <name evidence="4" type="ORF">ASPCAL10438</name>
</gene>
<dbReference type="Proteomes" id="UP000054771">
    <property type="component" value="Unassembled WGS sequence"/>
</dbReference>
<dbReference type="OMA" id="CADMSKS"/>
<feature type="domain" description="Thioester reductase (TE)" evidence="3">
    <location>
        <begin position="2"/>
        <end position="74"/>
    </location>
</feature>
<keyword evidence="2" id="KW-0597">Phosphoprotein</keyword>
<evidence type="ECO:0000256" key="2">
    <source>
        <dbReference type="ARBA" id="ARBA00022553"/>
    </source>
</evidence>
<dbReference type="PANTHER" id="PTHR43439:SF2">
    <property type="entry name" value="ENZYME, PUTATIVE (JCVI)-RELATED"/>
    <property type="match status" value="1"/>
</dbReference>
<proteinExistence type="predicted"/>
<evidence type="ECO:0000313" key="4">
    <source>
        <dbReference type="EMBL" id="CEL07275.1"/>
    </source>
</evidence>
<evidence type="ECO:0000259" key="3">
    <source>
        <dbReference type="Pfam" id="PF07993"/>
    </source>
</evidence>
<dbReference type="AlphaFoldDB" id="A0A0U5G6S9"/>
<dbReference type="EMBL" id="CDMC01000009">
    <property type="protein sequence ID" value="CEL07275.1"/>
    <property type="molecule type" value="Genomic_DNA"/>
</dbReference>
<dbReference type="STRING" id="454130.A0A0U5G6S9"/>
<dbReference type="Pfam" id="PF07993">
    <property type="entry name" value="NAD_binding_4"/>
    <property type="match status" value="1"/>
</dbReference>
<evidence type="ECO:0000313" key="5">
    <source>
        <dbReference type="Proteomes" id="UP000054771"/>
    </source>
</evidence>
<sequence length="227" mass="24355">MLASKLLGEAAVKSGVPTAVCRVGQVGGPVNSDGVWPERDWFPTLLRASQIMGVLPRSLGHFNEVDWLPVDSLSEGLVTLALGDLRHSLIDSPESEPESGKGAEGASYYHFTNPVTSSYTTLVPSILRHLGSQLTTVDTLAEWNEALASWTKPVDGTDNAETESAMAAAMALLEFYQSLASNLDQPDARLDTTVTVAKVPLLSKVGAVSEAWMEIWLGQWGFGKLVE</sequence>
<organism evidence="4 5">
    <name type="scientific">Aspergillus calidoustus</name>
    <dbReference type="NCBI Taxonomy" id="454130"/>
    <lineage>
        <taxon>Eukaryota</taxon>
        <taxon>Fungi</taxon>
        <taxon>Dikarya</taxon>
        <taxon>Ascomycota</taxon>
        <taxon>Pezizomycotina</taxon>
        <taxon>Eurotiomycetes</taxon>
        <taxon>Eurotiomycetidae</taxon>
        <taxon>Eurotiales</taxon>
        <taxon>Aspergillaceae</taxon>
        <taxon>Aspergillus</taxon>
        <taxon>Aspergillus subgen. Nidulantes</taxon>
    </lineage>
</organism>
<keyword evidence="1" id="KW-0596">Phosphopantetheine</keyword>
<dbReference type="InterPro" id="IPR013120">
    <property type="entry name" value="FAR_NAD-bd"/>
</dbReference>
<protein>
    <recommendedName>
        <fullName evidence="3">Thioester reductase (TE) domain-containing protein</fullName>
    </recommendedName>
</protein>
<dbReference type="InterPro" id="IPR036291">
    <property type="entry name" value="NAD(P)-bd_dom_sf"/>
</dbReference>